<evidence type="ECO:0000313" key="3">
    <source>
        <dbReference type="EMBL" id="MBC3917228.1"/>
    </source>
</evidence>
<dbReference type="InterPro" id="IPR013830">
    <property type="entry name" value="SGNH_hydro"/>
</dbReference>
<proteinExistence type="predicted"/>
<evidence type="ECO:0000256" key="1">
    <source>
        <dbReference type="SAM" id="SignalP"/>
    </source>
</evidence>
<dbReference type="InterPro" id="IPR051532">
    <property type="entry name" value="Ester_Hydrolysis_Enzymes"/>
</dbReference>
<sequence length="235" mass="26051">MKRLFLSALLVTSFCNAQVSSAPVPPKQATTLASDQNYSPRINYQTYFNDYITLRKNRPADLIFIGDSITEQWRWGAGSPVWKQHFEERAIDFGLGADKTQHTIWRLENIDLSAFSPKAAVILIGTNNVNDTPEEISDGVKAVITATQKKFSGIKVVLLSILPNARATEKMATVNGLLAPLADQKNIFYLNLAEKFPAVGDNWKGLSKDKLHLSAEGYEVWASELEAILPVVLSK</sequence>
<feature type="signal peptide" evidence="1">
    <location>
        <begin position="1"/>
        <end position="17"/>
    </location>
</feature>
<evidence type="ECO:0000259" key="2">
    <source>
        <dbReference type="Pfam" id="PF13472"/>
    </source>
</evidence>
<name>A0ABR6ZNS7_9BURK</name>
<dbReference type="SUPFAM" id="SSF52266">
    <property type="entry name" value="SGNH hydrolase"/>
    <property type="match status" value="1"/>
</dbReference>
<feature type="domain" description="SGNH hydrolase-type esterase" evidence="2">
    <location>
        <begin position="64"/>
        <end position="220"/>
    </location>
</feature>
<reference evidence="3 4" key="1">
    <citation type="submission" date="2020-08" db="EMBL/GenBank/DDBJ databases">
        <title>Novel species isolated from subtropical streams in China.</title>
        <authorList>
            <person name="Lu H."/>
        </authorList>
    </citation>
    <scope>NUCLEOTIDE SEQUENCE [LARGE SCALE GENOMIC DNA]</scope>
    <source>
        <strain evidence="3 4">CY18W</strain>
    </source>
</reference>
<dbReference type="PANTHER" id="PTHR30383">
    <property type="entry name" value="THIOESTERASE 1/PROTEASE 1/LYSOPHOSPHOLIPASE L1"/>
    <property type="match status" value="1"/>
</dbReference>
<organism evidence="3 4">
    <name type="scientific">Undibacterium hunanense</name>
    <dbReference type="NCBI Taxonomy" id="2762292"/>
    <lineage>
        <taxon>Bacteria</taxon>
        <taxon>Pseudomonadati</taxon>
        <taxon>Pseudomonadota</taxon>
        <taxon>Betaproteobacteria</taxon>
        <taxon>Burkholderiales</taxon>
        <taxon>Oxalobacteraceae</taxon>
        <taxon>Undibacterium</taxon>
    </lineage>
</organism>
<feature type="chain" id="PRO_5045085481" evidence="1">
    <location>
        <begin position="18"/>
        <end position="235"/>
    </location>
</feature>
<dbReference type="Proteomes" id="UP000650424">
    <property type="component" value="Unassembled WGS sequence"/>
</dbReference>
<keyword evidence="1" id="KW-0732">Signal</keyword>
<evidence type="ECO:0000313" key="4">
    <source>
        <dbReference type="Proteomes" id="UP000650424"/>
    </source>
</evidence>
<dbReference type="RefSeq" id="WP_186946466.1">
    <property type="nucleotide sequence ID" value="NZ_JACOGF010000003.1"/>
</dbReference>
<keyword evidence="4" id="KW-1185">Reference proteome</keyword>
<protein>
    <submittedName>
        <fullName evidence="3">GDSL family lipase</fullName>
    </submittedName>
</protein>
<accession>A0ABR6ZNS7</accession>
<dbReference type="PANTHER" id="PTHR30383:SF32">
    <property type="entry name" value="SGNH-HYDROLASE"/>
    <property type="match status" value="1"/>
</dbReference>
<dbReference type="InterPro" id="IPR036514">
    <property type="entry name" value="SGNH_hydro_sf"/>
</dbReference>
<dbReference type="Gene3D" id="3.40.50.1110">
    <property type="entry name" value="SGNH hydrolase"/>
    <property type="match status" value="1"/>
</dbReference>
<dbReference type="Pfam" id="PF13472">
    <property type="entry name" value="Lipase_GDSL_2"/>
    <property type="match status" value="1"/>
</dbReference>
<dbReference type="EMBL" id="JACOGF010000003">
    <property type="protein sequence ID" value="MBC3917228.1"/>
    <property type="molecule type" value="Genomic_DNA"/>
</dbReference>
<gene>
    <name evidence="3" type="ORF">H8L32_07055</name>
</gene>
<comment type="caution">
    <text evidence="3">The sequence shown here is derived from an EMBL/GenBank/DDBJ whole genome shotgun (WGS) entry which is preliminary data.</text>
</comment>